<feature type="region of interest" description="Disordered" evidence="1">
    <location>
        <begin position="741"/>
        <end position="790"/>
    </location>
</feature>
<feature type="region of interest" description="Disordered" evidence="1">
    <location>
        <begin position="391"/>
        <end position="543"/>
    </location>
</feature>
<accession>A0A0G4FWN5</accession>
<feature type="compositionally biased region" description="Pro residues" evidence="1">
    <location>
        <begin position="528"/>
        <end position="543"/>
    </location>
</feature>
<feature type="compositionally biased region" description="Acidic residues" evidence="1">
    <location>
        <begin position="503"/>
        <end position="516"/>
    </location>
</feature>
<dbReference type="AlphaFoldDB" id="A0A0G4FWN5"/>
<feature type="compositionally biased region" description="Basic and acidic residues" evidence="1">
    <location>
        <begin position="44"/>
        <end position="66"/>
    </location>
</feature>
<dbReference type="EMBL" id="CDMZ01000674">
    <property type="protein sequence ID" value="CEM19331.1"/>
    <property type="molecule type" value="Genomic_DNA"/>
</dbReference>
<evidence type="ECO:0000313" key="2">
    <source>
        <dbReference type="EMBL" id="CEM19331.1"/>
    </source>
</evidence>
<feature type="region of interest" description="Disordered" evidence="1">
    <location>
        <begin position="1"/>
        <end position="66"/>
    </location>
</feature>
<gene>
    <name evidence="2" type="ORF">Cvel_19019</name>
</gene>
<feature type="compositionally biased region" description="Acidic residues" evidence="1">
    <location>
        <begin position="756"/>
        <end position="765"/>
    </location>
</feature>
<evidence type="ECO:0000256" key="1">
    <source>
        <dbReference type="SAM" id="MobiDB-lite"/>
    </source>
</evidence>
<feature type="compositionally biased region" description="Low complexity" evidence="1">
    <location>
        <begin position="451"/>
        <end position="475"/>
    </location>
</feature>
<name>A0A0G4FWN5_9ALVE</name>
<feature type="compositionally biased region" description="Gly residues" evidence="1">
    <location>
        <begin position="418"/>
        <end position="429"/>
    </location>
</feature>
<dbReference type="VEuPathDB" id="CryptoDB:Cvel_19019"/>
<feature type="compositionally biased region" description="Acidic residues" evidence="1">
    <location>
        <begin position="779"/>
        <end position="788"/>
    </location>
</feature>
<reference evidence="2" key="1">
    <citation type="submission" date="2014-11" db="EMBL/GenBank/DDBJ databases">
        <authorList>
            <person name="Otto D Thomas"/>
            <person name="Naeem Raeece"/>
        </authorList>
    </citation>
    <scope>NUCLEOTIDE SEQUENCE</scope>
</reference>
<feature type="compositionally biased region" description="Basic and acidic residues" evidence="1">
    <location>
        <begin position="766"/>
        <end position="778"/>
    </location>
</feature>
<sequence length="855" mass="91970">MEGGMSDGILESPMLSPNGEADQGSIVEVEATVKVEAEAEAEEGTDKTEESKLKRSKVPEEGEGGAELKKQKRNDLIWTKRGCVRSFCWSLVIEEICEAMARQGDSVVLSRQIVLRALRIFHRFCHLAEALPDVRYEPLMACAGSVLLSWCAGEDATPGVRVGAPVRQPGERRRKADAVERALIENKEGGVLAKVGRFFPSYRADWWKFGIQSSAVEGSEATENPLSPISPLSPASAGELDDVPVAVERPASAIRQREGERDKKDVWEPFRKYHAIGLYPAASETFGEAMRFRGGLRRTREGGLMCGEVASPEFPPAGDVCPSPIPSVDQRKFFIYDLLRVLRSTVQYHHFLILKVIGFGELFWAGAEERAEALLKVSLLQSRRLLAPSLRPSKMSSPAHPACIQASSLSESEREGQKGGIGGAAVGGEGVDDRGTEPATISFQEKIMKRQQQQTTTTVFQPLSTGGSRSSVGRLRNGGLGGNASSSSYPLVRPSRQGKQGAEVEDGEVSDDDMEVDGVSNCCSGPGVPHPPPAPPSAPPPLPFVPGGNAASCCVTGDAAPDRSPQADEIGRLLHTDKGQFDLNEEAKDWRGTGGCEDGGVMCGFACREGIPFVLLTTVREITLDRALKNAICCILMFPWSAVVEDIVFSTLAVALTFESVEGFLAGGRGGGAEWGSSMRSGNFNQDHEGGFWRGRPRSSSSLFFCSGARTEGEARKHPDIARADRQCIVRKSEGVCGREGEEECGAEASAASIDDAGEAEVEGDAEVKGEEQDNREKEEEEHSEEAGDALTFSACSPLARLCPSLRAALKTIEADSVMRNQLAFASTCILDWGGRAATELLNRSLCNEQESGQE</sequence>
<organism evidence="2">
    <name type="scientific">Chromera velia CCMP2878</name>
    <dbReference type="NCBI Taxonomy" id="1169474"/>
    <lineage>
        <taxon>Eukaryota</taxon>
        <taxon>Sar</taxon>
        <taxon>Alveolata</taxon>
        <taxon>Colpodellida</taxon>
        <taxon>Chromeraceae</taxon>
        <taxon>Chromera</taxon>
    </lineage>
</organism>
<protein>
    <submittedName>
        <fullName evidence="2">Uncharacterized protein</fullName>
    </submittedName>
</protein>
<proteinExistence type="predicted"/>